<reference evidence="2 3" key="1">
    <citation type="journal article" date="2014" name="Genome Announc.">
        <title>Genome Sequence and Methylome of Soil Bacterium Gemmatirosa kalamazoonensis KBS708T, a Member of the Rarely Cultivated Gemmatimonadetes Phylum.</title>
        <authorList>
            <person name="Debruyn J.M."/>
            <person name="Radosevich M."/>
            <person name="Wommack K.E."/>
            <person name="Polson S.W."/>
            <person name="Hauser L.J."/>
            <person name="Fawaz M.N."/>
            <person name="Korlach J."/>
            <person name="Tsai Y.C."/>
        </authorList>
    </citation>
    <scope>NUCLEOTIDE SEQUENCE [LARGE SCALE GENOMIC DNA]</scope>
    <source>
        <strain evidence="2 3">KBS708</strain>
    </source>
</reference>
<dbReference type="EMBL" id="CP007128">
    <property type="protein sequence ID" value="AHG88831.1"/>
    <property type="molecule type" value="Genomic_DNA"/>
</dbReference>
<accession>W0RDG6</accession>
<dbReference type="Proteomes" id="UP000019151">
    <property type="component" value="Chromosome"/>
</dbReference>
<proteinExistence type="predicted"/>
<dbReference type="InParanoid" id="W0RDG6"/>
<dbReference type="OrthoDB" id="8800327at2"/>
<protein>
    <recommendedName>
        <fullName evidence="1">Bacterial repeat domain-containing protein</fullName>
    </recommendedName>
</protein>
<name>W0RDG6_9BACT</name>
<sequence>MRTRRISARGALGAALGTLLGGCGGGGGGIAPVTPPPPPVTFALSVTGSDVGSGRVTSADGKIDCRLGAGGGGTCSASFNSGASVSLTATPSGTDQFAGWTSGPCTGTTNPCTVVVSTNVALAAGFRPAVKQVTLSLQTPNADDGAVLLTLTGPSLLAIRPSAGLEIKEVRDTVAGAPRSRMLLRGALASGVVAQLDIAGSATPAQYTAQIQQVAARASGRYAQRTSLAGYALTVQ</sequence>
<dbReference type="KEGG" id="gba:J421_1294"/>
<dbReference type="InterPro" id="IPR044060">
    <property type="entry name" value="Bacterial_rp_domain"/>
</dbReference>
<feature type="domain" description="Bacterial repeat" evidence="1">
    <location>
        <begin position="69"/>
        <end position="128"/>
    </location>
</feature>
<dbReference type="Pfam" id="PF18998">
    <property type="entry name" value="Flg_new_2"/>
    <property type="match status" value="1"/>
</dbReference>
<gene>
    <name evidence="2" type="ORF">J421_1294</name>
</gene>
<dbReference type="PATRIC" id="fig|861299.3.peg.1314"/>
<evidence type="ECO:0000259" key="1">
    <source>
        <dbReference type="Pfam" id="PF18998"/>
    </source>
</evidence>
<dbReference type="RefSeq" id="WP_025410358.1">
    <property type="nucleotide sequence ID" value="NZ_CP007128.1"/>
</dbReference>
<dbReference type="PROSITE" id="PS51257">
    <property type="entry name" value="PROKAR_LIPOPROTEIN"/>
    <property type="match status" value="1"/>
</dbReference>
<dbReference type="AlphaFoldDB" id="W0RDG6"/>
<evidence type="ECO:0000313" key="3">
    <source>
        <dbReference type="Proteomes" id="UP000019151"/>
    </source>
</evidence>
<keyword evidence="3" id="KW-1185">Reference proteome</keyword>
<organism evidence="2 3">
    <name type="scientific">Gemmatirosa kalamazoonensis</name>
    <dbReference type="NCBI Taxonomy" id="861299"/>
    <lineage>
        <taxon>Bacteria</taxon>
        <taxon>Pseudomonadati</taxon>
        <taxon>Gemmatimonadota</taxon>
        <taxon>Gemmatimonadia</taxon>
        <taxon>Gemmatimonadales</taxon>
        <taxon>Gemmatimonadaceae</taxon>
        <taxon>Gemmatirosa</taxon>
    </lineage>
</organism>
<dbReference type="STRING" id="861299.J421_1294"/>
<evidence type="ECO:0000313" key="2">
    <source>
        <dbReference type="EMBL" id="AHG88831.1"/>
    </source>
</evidence>
<dbReference type="HOGENOM" id="CLU_1174060_0_0_0"/>